<dbReference type="Pfam" id="PF01555">
    <property type="entry name" value="N6_N4_Mtase"/>
    <property type="match status" value="1"/>
</dbReference>
<dbReference type="InterPro" id="IPR001091">
    <property type="entry name" value="RM_Methyltransferase"/>
</dbReference>
<dbReference type="CDD" id="cd02440">
    <property type="entry name" value="AdoMet_MTases"/>
    <property type="match status" value="1"/>
</dbReference>
<evidence type="ECO:0000313" key="6">
    <source>
        <dbReference type="EMBL" id="REG77455.1"/>
    </source>
</evidence>
<dbReference type="InterPro" id="IPR029063">
    <property type="entry name" value="SAM-dependent_MTases_sf"/>
</dbReference>
<dbReference type="AlphaFoldDB" id="A0A3E0D5S5"/>
<keyword evidence="7" id="KW-1185">Reference proteome</keyword>
<comment type="similarity">
    <text evidence="1 4">Belongs to the N(4)/N(6)-methyltransferase family.</text>
</comment>
<evidence type="ECO:0000256" key="1">
    <source>
        <dbReference type="ARBA" id="ARBA00006594"/>
    </source>
</evidence>
<dbReference type="PRINTS" id="PR00508">
    <property type="entry name" value="S21N4MTFRASE"/>
</dbReference>
<keyword evidence="3 6" id="KW-0808">Transferase</keyword>
<dbReference type="RefSeq" id="WP_086544064.1">
    <property type="nucleotide sequence ID" value="NZ_MSSW01000108.1"/>
</dbReference>
<dbReference type="GO" id="GO:0005737">
    <property type="term" value="C:cytoplasm"/>
    <property type="evidence" value="ECO:0007669"/>
    <property type="project" value="TreeGrafter"/>
</dbReference>
<dbReference type="OrthoDB" id="817797at2"/>
<dbReference type="GO" id="GO:0032259">
    <property type="term" value="P:methylation"/>
    <property type="evidence" value="ECO:0007669"/>
    <property type="project" value="UniProtKB-KW"/>
</dbReference>
<evidence type="ECO:0000259" key="5">
    <source>
        <dbReference type="Pfam" id="PF01555"/>
    </source>
</evidence>
<gene>
    <name evidence="6" type="ORF">C8N25_1461</name>
</gene>
<organism evidence="6 7">
    <name type="scientific">Algoriphagus antarcticus</name>
    <dbReference type="NCBI Taxonomy" id="238540"/>
    <lineage>
        <taxon>Bacteria</taxon>
        <taxon>Pseudomonadati</taxon>
        <taxon>Bacteroidota</taxon>
        <taxon>Cytophagia</taxon>
        <taxon>Cytophagales</taxon>
        <taxon>Cyclobacteriaceae</taxon>
        <taxon>Algoriphagus</taxon>
    </lineage>
</organism>
<name>A0A3E0D5S5_9BACT</name>
<protein>
    <recommendedName>
        <fullName evidence="4">Methyltransferase</fullName>
        <ecNumber evidence="4">2.1.1.-</ecNumber>
    </recommendedName>
</protein>
<dbReference type="PROSITE" id="PS00092">
    <property type="entry name" value="N6_MTASE"/>
    <property type="match status" value="1"/>
</dbReference>
<dbReference type="EC" id="2.1.1.-" evidence="4"/>
<feature type="domain" description="DNA methylase N-4/N-6" evidence="5">
    <location>
        <begin position="23"/>
        <end position="269"/>
    </location>
</feature>
<dbReference type="GO" id="GO:0003677">
    <property type="term" value="F:DNA binding"/>
    <property type="evidence" value="ECO:0007669"/>
    <property type="project" value="InterPro"/>
</dbReference>
<keyword evidence="2 6" id="KW-0489">Methyltransferase</keyword>
<sequence>METNKIYHGNCVEKLKEIEANKVDLIYFDPPFFTQCKHSLTNKDNSKTYAFDDKYNSIEEYLTLVENVLEQSKRVLKNTGSVFLHCDKTASHNIRVLMDTVFGRENFHSEIIWSYKRWSNAKKGLLNAHQVIFFYSKTQDFKFNTLYTDYSATTNLDQILQDRERDENGKSVYKKDENGNVILGKEKKGVPLSDVWEIPYLNPKAKERTGYPTQKPVLLLNQILNIVTDEGDLVVDPFCGSGTTCVSAKSLKRQFIGIDISQDAVELANSRLQEMVISESNLLNKGTNEYQEKTEKELTILQNINAFPVQRNSGIDGLLKDHFEGMPVPVKIQGEYETIEDAIEKLEKASYGKDYKMKILIQTRETGISRLFGFESDVTIIKSLELQTKDLIKKNNEGITAPTQKAGFRVPKTV</sequence>
<dbReference type="Gene3D" id="3.40.50.150">
    <property type="entry name" value="Vaccinia Virus protein VP39"/>
    <property type="match status" value="1"/>
</dbReference>
<comment type="caution">
    <text evidence="6">The sequence shown here is derived from an EMBL/GenBank/DDBJ whole genome shotgun (WGS) entry which is preliminary data.</text>
</comment>
<evidence type="ECO:0000256" key="2">
    <source>
        <dbReference type="ARBA" id="ARBA00022603"/>
    </source>
</evidence>
<dbReference type="SUPFAM" id="SSF53335">
    <property type="entry name" value="S-adenosyl-L-methionine-dependent methyltransferases"/>
    <property type="match status" value="1"/>
</dbReference>
<reference evidence="6 7" key="1">
    <citation type="submission" date="2018-08" db="EMBL/GenBank/DDBJ databases">
        <title>Genomic Encyclopedia of Archaeal and Bacterial Type Strains, Phase II (KMG-II): from individual species to whole genera.</title>
        <authorList>
            <person name="Goeker M."/>
        </authorList>
    </citation>
    <scope>NUCLEOTIDE SEQUENCE [LARGE SCALE GENOMIC DNA]</scope>
    <source>
        <strain evidence="6 7">DSM 15986</strain>
    </source>
</reference>
<dbReference type="InterPro" id="IPR002941">
    <property type="entry name" value="DNA_methylase_N4/N6"/>
</dbReference>
<accession>A0A3E0D5S5</accession>
<dbReference type="InterPro" id="IPR002052">
    <property type="entry name" value="DNA_methylase_N6_adenine_CS"/>
</dbReference>
<dbReference type="FunFam" id="3.40.50.150:FF:000347">
    <property type="entry name" value="Methyltransferase"/>
    <property type="match status" value="1"/>
</dbReference>
<evidence type="ECO:0000256" key="4">
    <source>
        <dbReference type="RuleBase" id="RU362026"/>
    </source>
</evidence>
<dbReference type="EMBL" id="QUNF01000046">
    <property type="protein sequence ID" value="REG77455.1"/>
    <property type="molecule type" value="Genomic_DNA"/>
</dbReference>
<dbReference type="PANTHER" id="PTHR13370">
    <property type="entry name" value="RNA METHYLASE-RELATED"/>
    <property type="match status" value="1"/>
</dbReference>
<evidence type="ECO:0000313" key="7">
    <source>
        <dbReference type="Proteomes" id="UP000256405"/>
    </source>
</evidence>
<dbReference type="GO" id="GO:0008170">
    <property type="term" value="F:N-methyltransferase activity"/>
    <property type="evidence" value="ECO:0007669"/>
    <property type="project" value="InterPro"/>
</dbReference>
<dbReference type="PANTHER" id="PTHR13370:SF24">
    <property type="entry name" value="TYPE III RESTRICTION-MODIFICATION ENZYME STYLTI MOD SUBUNIT"/>
    <property type="match status" value="1"/>
</dbReference>
<evidence type="ECO:0000256" key="3">
    <source>
        <dbReference type="ARBA" id="ARBA00022679"/>
    </source>
</evidence>
<dbReference type="Proteomes" id="UP000256405">
    <property type="component" value="Unassembled WGS sequence"/>
</dbReference>
<proteinExistence type="inferred from homology"/>